<dbReference type="Gene3D" id="3.40.50.10900">
    <property type="entry name" value="PAC-like subunit"/>
    <property type="match status" value="1"/>
</dbReference>
<protein>
    <submittedName>
        <fullName evidence="1">Proteasome assembly chaperone family protein</fullName>
    </submittedName>
</protein>
<reference evidence="1 2" key="1">
    <citation type="journal article" date="2019" name="Int. J. Syst. Evol. Microbiol.">
        <title>The Global Catalogue of Microorganisms (GCM) 10K type strain sequencing project: providing services to taxonomists for standard genome sequencing and annotation.</title>
        <authorList>
            <consortium name="The Broad Institute Genomics Platform"/>
            <consortium name="The Broad Institute Genome Sequencing Center for Infectious Disease"/>
            <person name="Wu L."/>
            <person name="Ma J."/>
        </authorList>
    </citation>
    <scope>NUCLEOTIDE SEQUENCE [LARGE SCALE GENOMIC DNA]</scope>
    <source>
        <strain evidence="1 2">CGMCC 1.12237</strain>
    </source>
</reference>
<dbReference type="Proteomes" id="UP001596201">
    <property type="component" value="Unassembled WGS sequence"/>
</dbReference>
<sequence>MFGFGPTSTDFTVSHDSQPSDTLLVGFSQFGLAGLTAVDYLVEHLDLTQQGHITAEGLDPITPFVEGRPRHPIRLYSRDDLNVTVLVCEQFVPASAGATLSEAILDWTADNGVEEIAVLSGVPVPHGPEDHRTYYIATDDYHQRRLAGREIPAMGNGFLSGVNAALVEQGLDSPLGVGLYVTPVHARAPDVDAGIRLLETVNEVYDLGVDTEPLRGFASEVQQYYSELAQRMERTAEEEPEDRMYM</sequence>
<proteinExistence type="predicted"/>
<organism evidence="1 2">
    <name type="scientific">Salinirubrum litoreum</name>
    <dbReference type="NCBI Taxonomy" id="1126234"/>
    <lineage>
        <taxon>Archaea</taxon>
        <taxon>Methanobacteriati</taxon>
        <taxon>Methanobacteriota</taxon>
        <taxon>Stenosarchaea group</taxon>
        <taxon>Halobacteria</taxon>
        <taxon>Halobacteriales</taxon>
        <taxon>Haloferacaceae</taxon>
        <taxon>Salinirubrum</taxon>
    </lineage>
</organism>
<dbReference type="InterPro" id="IPR038389">
    <property type="entry name" value="PSMG2_sf"/>
</dbReference>
<dbReference type="AlphaFoldDB" id="A0ABD5R9C4"/>
<evidence type="ECO:0000313" key="1">
    <source>
        <dbReference type="EMBL" id="MFC5366574.1"/>
    </source>
</evidence>
<evidence type="ECO:0000313" key="2">
    <source>
        <dbReference type="Proteomes" id="UP001596201"/>
    </source>
</evidence>
<comment type="caution">
    <text evidence="1">The sequence shown here is derived from an EMBL/GenBank/DDBJ whole genome shotgun (WGS) entry which is preliminary data.</text>
</comment>
<dbReference type="EMBL" id="JBHSKX010000001">
    <property type="protein sequence ID" value="MFC5366574.1"/>
    <property type="molecule type" value="Genomic_DNA"/>
</dbReference>
<dbReference type="RefSeq" id="WP_227228084.1">
    <property type="nucleotide sequence ID" value="NZ_JAJCVJ010000001.1"/>
</dbReference>
<dbReference type="Pfam" id="PF09754">
    <property type="entry name" value="PAC2"/>
    <property type="match status" value="1"/>
</dbReference>
<dbReference type="GO" id="GO:0000502">
    <property type="term" value="C:proteasome complex"/>
    <property type="evidence" value="ECO:0007669"/>
    <property type="project" value="UniProtKB-KW"/>
</dbReference>
<name>A0ABD5R9C4_9EURY</name>
<keyword evidence="2" id="KW-1185">Reference proteome</keyword>
<dbReference type="SUPFAM" id="SSF159659">
    <property type="entry name" value="Cgl1923-like"/>
    <property type="match status" value="1"/>
</dbReference>
<accession>A0ABD5R9C4</accession>
<keyword evidence="1" id="KW-0647">Proteasome</keyword>
<dbReference type="PANTHER" id="PTHR35610">
    <property type="entry name" value="3-ISOPROPYLMALATE DEHYDRATASE-RELATED"/>
    <property type="match status" value="1"/>
</dbReference>
<gene>
    <name evidence="1" type="ORF">ACFPJ5_06450</name>
</gene>
<dbReference type="InterPro" id="IPR019151">
    <property type="entry name" value="Proteasome_assmbl_chaperone_2"/>
</dbReference>